<sequence length="61" mass="7085">MSRNESLLLAIIFFITVITWIILGIYRANTESTVTSTQQEEIRPLNAEFDTKIIQSLQQRE</sequence>
<evidence type="ECO:0000313" key="3">
    <source>
        <dbReference type="Proteomes" id="UP000176923"/>
    </source>
</evidence>
<proteinExistence type="predicted"/>
<name>A0A1F5ZX26_9BACT</name>
<gene>
    <name evidence="2" type="ORF">A3D77_03775</name>
</gene>
<comment type="caution">
    <text evidence="2">The sequence shown here is derived from an EMBL/GenBank/DDBJ whole genome shotgun (WGS) entry which is preliminary data.</text>
</comment>
<keyword evidence="1" id="KW-0472">Membrane</keyword>
<keyword evidence="1" id="KW-0812">Transmembrane</keyword>
<accession>A0A1F5ZX26</accession>
<dbReference type="EMBL" id="MFJL01000004">
    <property type="protein sequence ID" value="OGG17018.1"/>
    <property type="molecule type" value="Genomic_DNA"/>
</dbReference>
<dbReference type="AlphaFoldDB" id="A0A1F5ZX26"/>
<feature type="transmembrane region" description="Helical" evidence="1">
    <location>
        <begin position="7"/>
        <end position="26"/>
    </location>
</feature>
<keyword evidence="1" id="KW-1133">Transmembrane helix</keyword>
<dbReference type="STRING" id="1798382.A3D77_03775"/>
<evidence type="ECO:0000313" key="2">
    <source>
        <dbReference type="EMBL" id="OGG17018.1"/>
    </source>
</evidence>
<protein>
    <submittedName>
        <fullName evidence="2">Uncharacterized protein</fullName>
    </submittedName>
</protein>
<dbReference type="Proteomes" id="UP000176923">
    <property type="component" value="Unassembled WGS sequence"/>
</dbReference>
<organism evidence="2 3">
    <name type="scientific">Candidatus Gottesmanbacteria bacterium RIFCSPHIGHO2_02_FULL_39_11</name>
    <dbReference type="NCBI Taxonomy" id="1798382"/>
    <lineage>
        <taxon>Bacteria</taxon>
        <taxon>Candidatus Gottesmaniibacteriota</taxon>
    </lineage>
</organism>
<reference evidence="2 3" key="1">
    <citation type="journal article" date="2016" name="Nat. Commun.">
        <title>Thousands of microbial genomes shed light on interconnected biogeochemical processes in an aquifer system.</title>
        <authorList>
            <person name="Anantharaman K."/>
            <person name="Brown C.T."/>
            <person name="Hug L.A."/>
            <person name="Sharon I."/>
            <person name="Castelle C.J."/>
            <person name="Probst A.J."/>
            <person name="Thomas B.C."/>
            <person name="Singh A."/>
            <person name="Wilkins M.J."/>
            <person name="Karaoz U."/>
            <person name="Brodie E.L."/>
            <person name="Williams K.H."/>
            <person name="Hubbard S.S."/>
            <person name="Banfield J.F."/>
        </authorList>
    </citation>
    <scope>NUCLEOTIDE SEQUENCE [LARGE SCALE GENOMIC DNA]</scope>
</reference>
<evidence type="ECO:0000256" key="1">
    <source>
        <dbReference type="SAM" id="Phobius"/>
    </source>
</evidence>